<reference evidence="3" key="1">
    <citation type="submission" date="2018-02" db="EMBL/GenBank/DDBJ databases">
        <authorList>
            <person name="Cohen D.B."/>
            <person name="Kent A.D."/>
        </authorList>
    </citation>
    <scope>NUCLEOTIDE SEQUENCE</scope>
</reference>
<accession>A0A2N9I1Q6</accession>
<dbReference type="Pfam" id="PF13839">
    <property type="entry name" value="PC-Esterase"/>
    <property type="match status" value="1"/>
</dbReference>
<dbReference type="InterPro" id="IPR029962">
    <property type="entry name" value="TBL"/>
</dbReference>
<gene>
    <name evidence="3" type="ORF">FSB_LOCUS46240</name>
</gene>
<evidence type="ECO:0000259" key="2">
    <source>
        <dbReference type="Pfam" id="PF13839"/>
    </source>
</evidence>
<dbReference type="AlphaFoldDB" id="A0A2N9I1Q6"/>
<comment type="similarity">
    <text evidence="1">Belongs to the PC-esterase family. TBL subfamily.</text>
</comment>
<dbReference type="InterPro" id="IPR026057">
    <property type="entry name" value="TBL_C"/>
</dbReference>
<protein>
    <recommendedName>
        <fullName evidence="2">Trichome birefringence-like C-terminal domain-containing protein</fullName>
    </recommendedName>
</protein>
<evidence type="ECO:0000313" key="3">
    <source>
        <dbReference type="EMBL" id="SPD18358.1"/>
    </source>
</evidence>
<name>A0A2N9I1Q6_FAGSY</name>
<sequence length="223" mass="25740">MGCMDPMGLVEEYNVSVMFLRNAFLVDIEHMRYGRVLELNKLDDENSWDGIDVLIFNTWHWWGHTGRKQPWDLIYDGRHLQKDMNRLVAYEIALKTWARWVDTNVDPQKTKVFFQGISPDHSNSSYWPGNHIGTNCKGETTPIFAPGYPSRQHPAELVVENVLRTISKPVHLLNVTRLSQLRKDAHPSVYGLGGHLGMDCTHWCLAGVPDTWNQLLYAELIRK</sequence>
<organism evidence="3">
    <name type="scientific">Fagus sylvatica</name>
    <name type="common">Beechnut</name>
    <dbReference type="NCBI Taxonomy" id="28930"/>
    <lineage>
        <taxon>Eukaryota</taxon>
        <taxon>Viridiplantae</taxon>
        <taxon>Streptophyta</taxon>
        <taxon>Embryophyta</taxon>
        <taxon>Tracheophyta</taxon>
        <taxon>Spermatophyta</taxon>
        <taxon>Magnoliopsida</taxon>
        <taxon>eudicotyledons</taxon>
        <taxon>Gunneridae</taxon>
        <taxon>Pentapetalae</taxon>
        <taxon>rosids</taxon>
        <taxon>fabids</taxon>
        <taxon>Fagales</taxon>
        <taxon>Fagaceae</taxon>
        <taxon>Fagus</taxon>
    </lineage>
</organism>
<dbReference type="EMBL" id="OIVN01004612">
    <property type="protein sequence ID" value="SPD18358.1"/>
    <property type="molecule type" value="Genomic_DNA"/>
</dbReference>
<dbReference type="GO" id="GO:0005794">
    <property type="term" value="C:Golgi apparatus"/>
    <property type="evidence" value="ECO:0007669"/>
    <property type="project" value="TreeGrafter"/>
</dbReference>
<feature type="domain" description="Trichome birefringence-like C-terminal" evidence="2">
    <location>
        <begin position="10"/>
        <end position="218"/>
    </location>
</feature>
<proteinExistence type="inferred from homology"/>
<evidence type="ECO:0000256" key="1">
    <source>
        <dbReference type="ARBA" id="ARBA00007727"/>
    </source>
</evidence>
<dbReference type="GO" id="GO:0016413">
    <property type="term" value="F:O-acetyltransferase activity"/>
    <property type="evidence" value="ECO:0007669"/>
    <property type="project" value="InterPro"/>
</dbReference>
<dbReference type="PANTHER" id="PTHR32285:SF149">
    <property type="entry name" value="TRICHOME BIREFRINGENCE-LIKE N-TERMINAL DOMAIN-CONTAINING PROTEIN"/>
    <property type="match status" value="1"/>
</dbReference>
<dbReference type="PANTHER" id="PTHR32285">
    <property type="entry name" value="PROTEIN TRICHOME BIREFRINGENCE-LIKE 9-RELATED"/>
    <property type="match status" value="1"/>
</dbReference>